<comment type="caution">
    <text evidence="1">The sequence shown here is derived from an EMBL/GenBank/DDBJ whole genome shotgun (WGS) entry which is preliminary data.</text>
</comment>
<evidence type="ECO:0000313" key="2">
    <source>
        <dbReference type="Proteomes" id="UP001590950"/>
    </source>
</evidence>
<proteinExistence type="predicted"/>
<name>A0ABR4A1R4_9LECA</name>
<keyword evidence="2" id="KW-1185">Reference proteome</keyword>
<dbReference type="PANTHER" id="PTHR16220">
    <property type="entry name" value="WD REPEAT PROTEIN 8-RELATED"/>
    <property type="match status" value="1"/>
</dbReference>
<dbReference type="SUPFAM" id="SSF69322">
    <property type="entry name" value="Tricorn protease domain 2"/>
    <property type="match status" value="1"/>
</dbReference>
<organism evidence="1 2">
    <name type="scientific">Stereocaulon virgatum</name>
    <dbReference type="NCBI Taxonomy" id="373712"/>
    <lineage>
        <taxon>Eukaryota</taxon>
        <taxon>Fungi</taxon>
        <taxon>Dikarya</taxon>
        <taxon>Ascomycota</taxon>
        <taxon>Pezizomycotina</taxon>
        <taxon>Lecanoromycetes</taxon>
        <taxon>OSLEUM clade</taxon>
        <taxon>Lecanoromycetidae</taxon>
        <taxon>Lecanorales</taxon>
        <taxon>Lecanorineae</taxon>
        <taxon>Stereocaulaceae</taxon>
        <taxon>Stereocaulon</taxon>
    </lineage>
</organism>
<accession>A0ABR4A1R4</accession>
<dbReference type="InterPro" id="IPR015943">
    <property type="entry name" value="WD40/YVTN_repeat-like_dom_sf"/>
</dbReference>
<dbReference type="PANTHER" id="PTHR16220:SF0">
    <property type="entry name" value="WD REPEAT-CONTAINING PROTEIN WRAP73"/>
    <property type="match status" value="1"/>
</dbReference>
<evidence type="ECO:0008006" key="3">
    <source>
        <dbReference type="Google" id="ProtNLM"/>
    </source>
</evidence>
<protein>
    <recommendedName>
        <fullName evidence="3">WD40 repeat-like protein</fullName>
    </recommendedName>
</protein>
<gene>
    <name evidence="1" type="ORF">N7G274_008340</name>
</gene>
<sequence>MARKAQQSSQHSIPSPDGALIATLRPSCLVISSHTGTLVRTIALPQDFVSKCRLIRWSPQSGQRKGESQEQGNEESRWQCGRILLADNDMVRIYDITDVKWSAVVERAASNFGRIADVDFGPSPSEILVFSDLGVKLTIWSLVTCRGVELRDPKYMVNCYNYRPRTEHLAILTRPATQDILMLLNPGSHELITSVELPTIDAQEVLWSPNGCWLAIRDAASSGHKLLIYTADAHLFKMYTGIGDTEDIGLGIKRMAWSCSNGTLALGDYNDNVTILSSNTFSPVASFNHPSNIRLPEVDIWQEQLNASKSRTYAAAPQPASPPLSAVGVKTSGPTHGISTMSFNGDGTLLATRDDLVPTTVWIWSLQSGRPVAILIHHSPVKQISWHSQQSDLLLIHCAIPDPAVHLWKSTWSAPMIMTLPLSTIGGKLEAHWLRSLDVYTYNILLTSSHAYITAQISQNGVLIPSAGTVSSDPELGFRSVGTGAEDMFDEGNSLDLSPIKIAHDETMEVHDGFDDGVDGSGSSGFGMGNEMVDDTFHYRRHIKAGG</sequence>
<dbReference type="InterPro" id="IPR052778">
    <property type="entry name" value="Centrosome-WD_assoc"/>
</dbReference>
<dbReference type="EMBL" id="JBEFKJ010000028">
    <property type="protein sequence ID" value="KAL2039000.1"/>
    <property type="molecule type" value="Genomic_DNA"/>
</dbReference>
<evidence type="ECO:0000313" key="1">
    <source>
        <dbReference type="EMBL" id="KAL2039000.1"/>
    </source>
</evidence>
<dbReference type="Gene3D" id="2.130.10.10">
    <property type="entry name" value="YVTN repeat-like/Quinoprotein amine dehydrogenase"/>
    <property type="match status" value="2"/>
</dbReference>
<reference evidence="1 2" key="1">
    <citation type="submission" date="2024-09" db="EMBL/GenBank/DDBJ databases">
        <title>Rethinking Asexuality: The Enigmatic Case of Functional Sexual Genes in Lepraria (Stereocaulaceae).</title>
        <authorList>
            <person name="Doellman M."/>
            <person name="Sun Y."/>
            <person name="Barcenas-Pena A."/>
            <person name="Lumbsch H.T."/>
            <person name="Grewe F."/>
        </authorList>
    </citation>
    <scope>NUCLEOTIDE SEQUENCE [LARGE SCALE GENOMIC DNA]</scope>
    <source>
        <strain evidence="1 2">Mercado 3170</strain>
    </source>
</reference>
<dbReference type="Proteomes" id="UP001590950">
    <property type="component" value="Unassembled WGS sequence"/>
</dbReference>